<dbReference type="Pfam" id="PF04894">
    <property type="entry name" value="Nre_N"/>
    <property type="match status" value="1"/>
</dbReference>
<name>A0A497ENR4_9CREN</name>
<dbReference type="PANTHER" id="PTHR38136:SF2">
    <property type="entry name" value="DNA REPAIR PROTEIN"/>
    <property type="match status" value="1"/>
</dbReference>
<feature type="domain" description="Archaeal Nre C-terminal" evidence="3">
    <location>
        <begin position="320"/>
        <end position="426"/>
    </location>
</feature>
<dbReference type="Pfam" id="PF04895">
    <property type="entry name" value="Nre_C"/>
    <property type="match status" value="1"/>
</dbReference>
<dbReference type="Proteomes" id="UP000278475">
    <property type="component" value="Unassembled WGS sequence"/>
</dbReference>
<comment type="caution">
    <text evidence="1">Lacks conserved residue(s) required for the propagation of feature annotation.</text>
</comment>
<dbReference type="HAMAP" id="MF_02096">
    <property type="entry name" value="Nre"/>
    <property type="match status" value="1"/>
</dbReference>
<sequence length="428" mass="48314">MKTALYLSGVIPRLDMKKVPSWLCAQCKGVRRLCGRAKCPILERLEAQLQVDWRARRDSLFGATPPAVLVGEHGYPRVKVGPLIPPVAGEEAAIYEDPSSWYGKSVEEIIKLRSQLARPSFQVEVERASNPPRLLQSVQEMVLSAKPVDAEVKFAKPLSLRLRFDGIVSPIGPSAPLSKLDVVGNPVVPRKVDQLVGDLDVKAYVAVSELYQHGVPVHYISRLLTIGLLGRKIDRRIVPTRWGITAVDSMVGDFLLEKVKEYPEVNEVLLYSNSYLDNHYHILLIPGSYAFEMLEMWLPKSVWVKEGSSSFIVENFELFDGKWVKDEVDGGYKAMRLAVLEHLHRMRRQAIVVAIREIGPGYYAPLGVWNVREGMRHAFIKEAEKFSSVEEAVIALAKRVRTSFKQWFGEAKLLSSVLKQKKLLEYLK</sequence>
<keyword evidence="1" id="KW-0227">DNA damage</keyword>
<dbReference type="InterPro" id="IPR033167">
    <property type="entry name" value="Nre"/>
</dbReference>
<reference evidence="4 5" key="1">
    <citation type="submission" date="2018-06" db="EMBL/GenBank/DDBJ databases">
        <title>Extensive metabolic versatility and redundancy in microbially diverse, dynamic hydrothermal sediments.</title>
        <authorList>
            <person name="Dombrowski N."/>
            <person name="Teske A."/>
            <person name="Baker B.J."/>
        </authorList>
    </citation>
    <scope>NUCLEOTIDE SEQUENCE [LARGE SCALE GENOMIC DNA]</scope>
    <source>
        <strain evidence="4">B66_G16</strain>
    </source>
</reference>
<dbReference type="AlphaFoldDB" id="A0A497ENR4"/>
<comment type="similarity">
    <text evidence="1">Belongs to the Nre family.</text>
</comment>
<keyword evidence="1" id="KW-0234">DNA repair</keyword>
<dbReference type="GO" id="GO:0006281">
    <property type="term" value="P:DNA repair"/>
    <property type="evidence" value="ECO:0007669"/>
    <property type="project" value="UniProtKB-UniRule"/>
</dbReference>
<accession>A0A497ENR4</accession>
<dbReference type="PANTHER" id="PTHR38136">
    <property type="entry name" value="DNA REPAIR PROTEIN"/>
    <property type="match status" value="1"/>
</dbReference>
<dbReference type="InterPro" id="IPR006979">
    <property type="entry name" value="Nre_C"/>
</dbReference>
<evidence type="ECO:0000256" key="1">
    <source>
        <dbReference type="HAMAP-Rule" id="MF_02096"/>
    </source>
</evidence>
<feature type="domain" description="Archaeal Nre N-terminal" evidence="2">
    <location>
        <begin position="33"/>
        <end position="303"/>
    </location>
</feature>
<dbReference type="EMBL" id="QMQV01000058">
    <property type="protein sequence ID" value="RLE48809.1"/>
    <property type="molecule type" value="Genomic_DNA"/>
</dbReference>
<evidence type="ECO:0000259" key="2">
    <source>
        <dbReference type="Pfam" id="PF04894"/>
    </source>
</evidence>
<evidence type="ECO:0000313" key="5">
    <source>
        <dbReference type="Proteomes" id="UP000278475"/>
    </source>
</evidence>
<proteinExistence type="inferred from homology"/>
<dbReference type="InterPro" id="IPR006978">
    <property type="entry name" value="Nre_N"/>
</dbReference>
<gene>
    <name evidence="4" type="ORF">DRJ31_06440</name>
</gene>
<protein>
    <recommendedName>
        <fullName evidence="1">DNA repair protein</fullName>
    </recommendedName>
</protein>
<evidence type="ECO:0000313" key="4">
    <source>
        <dbReference type="EMBL" id="RLE48809.1"/>
    </source>
</evidence>
<comment type="caution">
    <text evidence="4">The sequence shown here is derived from an EMBL/GenBank/DDBJ whole genome shotgun (WGS) entry which is preliminary data.</text>
</comment>
<evidence type="ECO:0000259" key="3">
    <source>
        <dbReference type="Pfam" id="PF04895"/>
    </source>
</evidence>
<organism evidence="4 5">
    <name type="scientific">Thermoproteota archaeon</name>
    <dbReference type="NCBI Taxonomy" id="2056631"/>
    <lineage>
        <taxon>Archaea</taxon>
        <taxon>Thermoproteota</taxon>
    </lineage>
</organism>
<comment type="function">
    <text evidence="1">Involved in DNA damage repair.</text>
</comment>